<dbReference type="SUPFAM" id="SSF54001">
    <property type="entry name" value="Cysteine proteinases"/>
    <property type="match status" value="1"/>
</dbReference>
<feature type="domain" description="Transglutaminase-like" evidence="1">
    <location>
        <begin position="465"/>
        <end position="525"/>
    </location>
</feature>
<name>A0ABT9WV34_9BACI</name>
<dbReference type="Pfam" id="PF01841">
    <property type="entry name" value="Transglut_core"/>
    <property type="match status" value="1"/>
</dbReference>
<gene>
    <name evidence="2" type="ORF">J2S08_002852</name>
</gene>
<evidence type="ECO:0000313" key="3">
    <source>
        <dbReference type="Proteomes" id="UP001223586"/>
    </source>
</evidence>
<reference evidence="2 3" key="1">
    <citation type="submission" date="2023-07" db="EMBL/GenBank/DDBJ databases">
        <title>Genomic Encyclopedia of Type Strains, Phase IV (KMG-IV): sequencing the most valuable type-strain genomes for metagenomic binning, comparative biology and taxonomic classification.</title>
        <authorList>
            <person name="Goeker M."/>
        </authorList>
    </citation>
    <scope>NUCLEOTIDE SEQUENCE [LARGE SCALE GENOMIC DNA]</scope>
    <source>
        <strain evidence="2 3">DSM 23837</strain>
    </source>
</reference>
<proteinExistence type="predicted"/>
<keyword evidence="3" id="KW-1185">Reference proteome</keyword>
<dbReference type="Proteomes" id="UP001223586">
    <property type="component" value="Unassembled WGS sequence"/>
</dbReference>
<sequence length="562" mass="64581">MIVCVLLLSSCSSSLATKNEHQETTKQEQKEKQKIDKYKKLVEETNAALDLKPLELTSYSEQVGATLSSPKYKKFAANKSITITGNIEHFEQLKGSYVWIKIDTQETGPAGNTLEYYTQIKDGRFKQKIRFFNGEGEYTVKVLLPSNDKENYYYDIANFEVVNVNPKNHRDITYSPFAQDASMVIQHPKVGYFQETETFSLKGKMNEQIQQQEVMLEIRKDSDSWKHVIPVKNGTFSYDIPLFYGKGIHQLTVYVPDQNRDNYFQEGTIIFIDNQSDQIMEPIEYYSEYDERGINLEFPKFGGDKTSLTYSIKGKIDKQAPFAKETTHLYITTKKDGEEALDVIPVNDFNFDDEFYLRFGPGKYDVIVSVPEIIEENSSKFRFFGVAAFSVENTDSEDRRDLLPSRGVQSEAPEIIALANELTKDKQTEREKAKAIYEYTAKNIAYNVTKYKNDEFSWDDSALKTLELKSGVCQDYAYLAIALLRASEMEARYVAGYAGTGFNRDRHAWVETKVDGEWLIMDPTWGAGYTDGDVFVAYYSEKYFDPNPAEFNKTHSRSDVEY</sequence>
<dbReference type="InterPro" id="IPR038765">
    <property type="entry name" value="Papain-like_cys_pep_sf"/>
</dbReference>
<dbReference type="RefSeq" id="WP_307230563.1">
    <property type="nucleotide sequence ID" value="NZ_JAUSTT010000017.1"/>
</dbReference>
<evidence type="ECO:0000313" key="2">
    <source>
        <dbReference type="EMBL" id="MDQ0176973.1"/>
    </source>
</evidence>
<dbReference type="PANTHER" id="PTHR33490:SF6">
    <property type="entry name" value="SLL1049 PROTEIN"/>
    <property type="match status" value="1"/>
</dbReference>
<dbReference type="SMART" id="SM00460">
    <property type="entry name" value="TGc"/>
    <property type="match status" value="1"/>
</dbReference>
<dbReference type="EMBL" id="JAUSTT010000017">
    <property type="protein sequence ID" value="MDQ0176973.1"/>
    <property type="molecule type" value="Genomic_DNA"/>
</dbReference>
<accession>A0ABT9WV34</accession>
<dbReference type="Gene3D" id="3.10.620.30">
    <property type="match status" value="1"/>
</dbReference>
<evidence type="ECO:0000259" key="1">
    <source>
        <dbReference type="SMART" id="SM00460"/>
    </source>
</evidence>
<protein>
    <submittedName>
        <fullName evidence="2">Transglutaminase-like putative cysteine protease</fullName>
    </submittedName>
</protein>
<dbReference type="PANTHER" id="PTHR33490">
    <property type="entry name" value="BLR5614 PROTEIN-RELATED"/>
    <property type="match status" value="1"/>
</dbReference>
<comment type="caution">
    <text evidence="2">The sequence shown here is derived from an EMBL/GenBank/DDBJ whole genome shotgun (WGS) entry which is preliminary data.</text>
</comment>
<organism evidence="2 3">
    <name type="scientific">Bacillus chungangensis</name>
    <dbReference type="NCBI Taxonomy" id="587633"/>
    <lineage>
        <taxon>Bacteria</taxon>
        <taxon>Bacillati</taxon>
        <taxon>Bacillota</taxon>
        <taxon>Bacilli</taxon>
        <taxon>Bacillales</taxon>
        <taxon>Bacillaceae</taxon>
        <taxon>Bacillus</taxon>
    </lineage>
</organism>
<dbReference type="InterPro" id="IPR002931">
    <property type="entry name" value="Transglutaminase-like"/>
</dbReference>